<dbReference type="EMBL" id="JAGINT010000002">
    <property type="protein sequence ID" value="MBP2355136.1"/>
    <property type="molecule type" value="Genomic_DNA"/>
</dbReference>
<reference evidence="3 4" key="1">
    <citation type="submission" date="2021-03" db="EMBL/GenBank/DDBJ databases">
        <title>Sequencing the genomes of 1000 actinobacteria strains.</title>
        <authorList>
            <person name="Klenk H.-P."/>
        </authorList>
    </citation>
    <scope>NUCLEOTIDE SEQUENCE [LARGE SCALE GENOMIC DNA]</scope>
    <source>
        <strain evidence="3 4">DSM 18824</strain>
    </source>
</reference>
<evidence type="ECO:0000313" key="4">
    <source>
        <dbReference type="Proteomes" id="UP000755585"/>
    </source>
</evidence>
<dbReference type="PANTHER" id="PTHR21666:SF270">
    <property type="entry name" value="MUREIN HYDROLASE ACTIVATOR ENVC"/>
    <property type="match status" value="1"/>
</dbReference>
<feature type="domain" description="M23ase beta-sheet core" evidence="2">
    <location>
        <begin position="190"/>
        <end position="285"/>
    </location>
</feature>
<evidence type="ECO:0000256" key="1">
    <source>
        <dbReference type="SAM" id="MobiDB-lite"/>
    </source>
</evidence>
<sequence>MSQHRAAGDRVTPGNAARKNGAGRHSAKHRVARRNTPSSTQIVGLTAALAAAAGAVGFSHSSLASPTQANTAVNLAALSLDGGQRLSGITTARIQARQLATRDSSRVQLADTTTTKKQSAASQLAKARAAKLIASQALTAKRASALALAKAKAAAAEKQARESATRCQIMLTGYHITATFGQGGNRWAHNHTGLDFAAPIGTRIGAVMKGVVIFADWAGPYGRQVQVRHEDGTTTWYNHMSKFSVSVGETVYAGDPVGAVGMTGNTTGPHLHFEVHPGGGPAVDPDPWLRNHCGLNPYTAM</sequence>
<feature type="region of interest" description="Disordered" evidence="1">
    <location>
        <begin position="1"/>
        <end position="39"/>
    </location>
</feature>
<evidence type="ECO:0000259" key="2">
    <source>
        <dbReference type="Pfam" id="PF01551"/>
    </source>
</evidence>
<dbReference type="CDD" id="cd12797">
    <property type="entry name" value="M23_peptidase"/>
    <property type="match status" value="1"/>
</dbReference>
<organism evidence="3 4">
    <name type="scientific">Kribbella aluminosa</name>
    <dbReference type="NCBI Taxonomy" id="416017"/>
    <lineage>
        <taxon>Bacteria</taxon>
        <taxon>Bacillati</taxon>
        <taxon>Actinomycetota</taxon>
        <taxon>Actinomycetes</taxon>
        <taxon>Propionibacteriales</taxon>
        <taxon>Kribbellaceae</taxon>
        <taxon>Kribbella</taxon>
    </lineage>
</organism>
<dbReference type="InterPro" id="IPR050570">
    <property type="entry name" value="Cell_wall_metabolism_enzyme"/>
</dbReference>
<protein>
    <submittedName>
        <fullName evidence="3">Murein DD-endopeptidase MepM/ murein hydrolase activator NlpD</fullName>
    </submittedName>
</protein>
<dbReference type="SUPFAM" id="SSF51261">
    <property type="entry name" value="Duplicated hybrid motif"/>
    <property type="match status" value="1"/>
</dbReference>
<dbReference type="InterPro" id="IPR011055">
    <property type="entry name" value="Dup_hybrid_motif"/>
</dbReference>
<evidence type="ECO:0000313" key="3">
    <source>
        <dbReference type="EMBL" id="MBP2355136.1"/>
    </source>
</evidence>
<keyword evidence="4" id="KW-1185">Reference proteome</keyword>
<keyword evidence="3" id="KW-0378">Hydrolase</keyword>
<dbReference type="Gene3D" id="2.70.70.10">
    <property type="entry name" value="Glucose Permease (Domain IIA)"/>
    <property type="match status" value="1"/>
</dbReference>
<dbReference type="InterPro" id="IPR016047">
    <property type="entry name" value="M23ase_b-sheet_dom"/>
</dbReference>
<name>A0ABS4UUA4_9ACTN</name>
<accession>A0ABS4UUA4</accession>
<dbReference type="Proteomes" id="UP000755585">
    <property type="component" value="Unassembled WGS sequence"/>
</dbReference>
<comment type="caution">
    <text evidence="3">The sequence shown here is derived from an EMBL/GenBank/DDBJ whole genome shotgun (WGS) entry which is preliminary data.</text>
</comment>
<proteinExistence type="predicted"/>
<dbReference type="Pfam" id="PF01551">
    <property type="entry name" value="Peptidase_M23"/>
    <property type="match status" value="1"/>
</dbReference>
<feature type="compositionally biased region" description="Basic residues" evidence="1">
    <location>
        <begin position="21"/>
        <end position="33"/>
    </location>
</feature>
<gene>
    <name evidence="3" type="ORF">JOF29_006246</name>
</gene>
<dbReference type="RefSeq" id="WP_307863767.1">
    <property type="nucleotide sequence ID" value="NZ_BAAAVU010000019.1"/>
</dbReference>
<dbReference type="PANTHER" id="PTHR21666">
    <property type="entry name" value="PEPTIDASE-RELATED"/>
    <property type="match status" value="1"/>
</dbReference>
<dbReference type="GO" id="GO:0016787">
    <property type="term" value="F:hydrolase activity"/>
    <property type="evidence" value="ECO:0007669"/>
    <property type="project" value="UniProtKB-KW"/>
</dbReference>